<keyword evidence="5 6" id="KW-0472">Membrane</keyword>
<feature type="transmembrane region" description="Helical" evidence="6">
    <location>
        <begin position="48"/>
        <end position="69"/>
    </location>
</feature>
<keyword evidence="2" id="KW-1003">Cell membrane</keyword>
<evidence type="ECO:0000256" key="1">
    <source>
        <dbReference type="ARBA" id="ARBA00004651"/>
    </source>
</evidence>
<dbReference type="STRING" id="1802126.A3B25_02050"/>
<feature type="transmembrane region" description="Helical" evidence="6">
    <location>
        <begin position="112"/>
        <end position="131"/>
    </location>
</feature>
<evidence type="ECO:0000256" key="4">
    <source>
        <dbReference type="ARBA" id="ARBA00022989"/>
    </source>
</evidence>
<sequence length="208" mass="23455">MDIASISQPSSWTNSPGGYFLMFIAMVLGGPAVTSAGAFAAAFGVFNIWIVFIVSIISNLVPDALWYAIGFLGREQVIERLVKKYGRYFRVSTRRIGELEKMYENHVGKTLAFVKLVPFLATPGLIAAGMARISLRKYALWSIVVAFPTSLIFLLIGYYFGATYERILHYYTAYGGLFGIIIVISFFIIYYAYRKFTKKLRTKIDNIQ</sequence>
<evidence type="ECO:0000313" key="8">
    <source>
        <dbReference type="EMBL" id="OGZ53380.1"/>
    </source>
</evidence>
<keyword evidence="3 6" id="KW-0812">Transmembrane</keyword>
<dbReference type="InterPro" id="IPR032816">
    <property type="entry name" value="VTT_dom"/>
</dbReference>
<dbReference type="PANTHER" id="PTHR42709">
    <property type="entry name" value="ALKALINE PHOSPHATASE LIKE PROTEIN"/>
    <property type="match status" value="1"/>
</dbReference>
<evidence type="ECO:0000256" key="2">
    <source>
        <dbReference type="ARBA" id="ARBA00022475"/>
    </source>
</evidence>
<dbReference type="Pfam" id="PF09335">
    <property type="entry name" value="VTT_dom"/>
    <property type="match status" value="1"/>
</dbReference>
<reference evidence="8 9" key="1">
    <citation type="journal article" date="2016" name="Nat. Commun.">
        <title>Thousands of microbial genomes shed light on interconnected biogeochemical processes in an aquifer system.</title>
        <authorList>
            <person name="Anantharaman K."/>
            <person name="Brown C.T."/>
            <person name="Hug L.A."/>
            <person name="Sharon I."/>
            <person name="Castelle C.J."/>
            <person name="Probst A.J."/>
            <person name="Thomas B.C."/>
            <person name="Singh A."/>
            <person name="Wilkins M.J."/>
            <person name="Karaoz U."/>
            <person name="Brodie E.L."/>
            <person name="Williams K.H."/>
            <person name="Hubbard S.S."/>
            <person name="Banfield J.F."/>
        </authorList>
    </citation>
    <scope>NUCLEOTIDE SEQUENCE [LARGE SCALE GENOMIC DNA]</scope>
</reference>
<dbReference type="InterPro" id="IPR051311">
    <property type="entry name" value="DedA_domain"/>
</dbReference>
<comment type="caution">
    <text evidence="8">The sequence shown here is derived from an EMBL/GenBank/DDBJ whole genome shotgun (WGS) entry which is preliminary data.</text>
</comment>
<dbReference type="EMBL" id="MHNW01000020">
    <property type="protein sequence ID" value="OGZ53380.1"/>
    <property type="molecule type" value="Genomic_DNA"/>
</dbReference>
<feature type="domain" description="VTT" evidence="7">
    <location>
        <begin position="39"/>
        <end position="158"/>
    </location>
</feature>
<dbReference type="GO" id="GO:0005886">
    <property type="term" value="C:plasma membrane"/>
    <property type="evidence" value="ECO:0007669"/>
    <property type="project" value="UniProtKB-SubCell"/>
</dbReference>
<feature type="transmembrane region" description="Helical" evidence="6">
    <location>
        <begin position="173"/>
        <end position="193"/>
    </location>
</feature>
<feature type="transmembrane region" description="Helical" evidence="6">
    <location>
        <begin position="20"/>
        <end position="41"/>
    </location>
</feature>
<organism evidence="8 9">
    <name type="scientific">Candidatus Ryanbacteria bacterium RIFCSPLOWO2_01_FULL_48_26</name>
    <dbReference type="NCBI Taxonomy" id="1802126"/>
    <lineage>
        <taxon>Bacteria</taxon>
        <taxon>Candidatus Ryaniibacteriota</taxon>
    </lineage>
</organism>
<name>A0A1G2GTE5_9BACT</name>
<keyword evidence="4 6" id="KW-1133">Transmembrane helix</keyword>
<evidence type="ECO:0000259" key="7">
    <source>
        <dbReference type="Pfam" id="PF09335"/>
    </source>
</evidence>
<evidence type="ECO:0000313" key="9">
    <source>
        <dbReference type="Proteomes" id="UP000179106"/>
    </source>
</evidence>
<dbReference type="Proteomes" id="UP000179106">
    <property type="component" value="Unassembled WGS sequence"/>
</dbReference>
<protein>
    <recommendedName>
        <fullName evidence="7">VTT domain-containing protein</fullName>
    </recommendedName>
</protein>
<evidence type="ECO:0000256" key="6">
    <source>
        <dbReference type="SAM" id="Phobius"/>
    </source>
</evidence>
<gene>
    <name evidence="8" type="ORF">A3B25_02050</name>
</gene>
<proteinExistence type="predicted"/>
<dbReference type="PANTHER" id="PTHR42709:SF6">
    <property type="entry name" value="UNDECAPRENYL PHOSPHATE TRANSPORTER A"/>
    <property type="match status" value="1"/>
</dbReference>
<comment type="subcellular location">
    <subcellularLocation>
        <location evidence="1">Cell membrane</location>
        <topology evidence="1">Multi-pass membrane protein</topology>
    </subcellularLocation>
</comment>
<feature type="transmembrane region" description="Helical" evidence="6">
    <location>
        <begin position="138"/>
        <end position="161"/>
    </location>
</feature>
<evidence type="ECO:0000256" key="3">
    <source>
        <dbReference type="ARBA" id="ARBA00022692"/>
    </source>
</evidence>
<evidence type="ECO:0000256" key="5">
    <source>
        <dbReference type="ARBA" id="ARBA00023136"/>
    </source>
</evidence>
<dbReference type="AlphaFoldDB" id="A0A1G2GTE5"/>
<accession>A0A1G2GTE5</accession>